<organism evidence="2 3">
    <name type="scientific">Leptopilina boulardi filamentous virus</name>
    <dbReference type="NCBI Taxonomy" id="552509"/>
    <lineage>
        <taxon>Viruses</taxon>
        <taxon>Viruses incertae sedis</taxon>
        <taxon>Naldaviricetes</taxon>
        <taxon>Lefavirales</taxon>
        <taxon>Filamentoviridae</taxon>
        <taxon>Alphafilamentovirus</taxon>
        <taxon>Alphafilamentovirus leboulardi</taxon>
    </lineage>
</organism>
<gene>
    <name evidence="2" type="ORF">LbFV_ORF5</name>
</gene>
<dbReference type="RefSeq" id="YP_009345609.1">
    <property type="nucleotide sequence ID" value="NC_033778.1"/>
</dbReference>
<name>A0A1S5YD55_9VIRU</name>
<accession>A0A1S5YD55</accession>
<feature type="compositionally biased region" description="Acidic residues" evidence="1">
    <location>
        <begin position="260"/>
        <end position="275"/>
    </location>
</feature>
<keyword evidence="3" id="KW-1185">Reference proteome</keyword>
<dbReference type="Proteomes" id="UP000203066">
    <property type="component" value="Segment"/>
</dbReference>
<evidence type="ECO:0000313" key="3">
    <source>
        <dbReference type="Proteomes" id="UP000203066"/>
    </source>
</evidence>
<reference evidence="2 3" key="1">
    <citation type="journal article" date="2016" name="Genome Biol. Evol.">
        <title>Genome Sequencing of the Behavior Manipulating Virus LbFV Reveals a Possible New Virus Family.</title>
        <authorList>
            <person name="Lepetit D."/>
            <person name="Gillet B."/>
            <person name="Hughes S."/>
            <person name="Kraaijeveld K."/>
            <person name="Varaldi J."/>
        </authorList>
    </citation>
    <scope>NUCLEOTIDE SEQUENCE [LARGE SCALE GENOMIC DNA]</scope>
    <source>
        <strain evidence="2">Valence Gotheron</strain>
    </source>
</reference>
<dbReference type="GeneID" id="31050482"/>
<dbReference type="EMBL" id="KY009685">
    <property type="protein sequence ID" value="AQQ79925.1"/>
    <property type="molecule type" value="Genomic_DNA"/>
</dbReference>
<dbReference type="KEGG" id="vg:31050482"/>
<evidence type="ECO:0000256" key="1">
    <source>
        <dbReference type="SAM" id="MobiDB-lite"/>
    </source>
</evidence>
<feature type="region of interest" description="Disordered" evidence="1">
    <location>
        <begin position="256"/>
        <end position="275"/>
    </location>
</feature>
<evidence type="ECO:0000313" key="2">
    <source>
        <dbReference type="EMBL" id="AQQ79925.1"/>
    </source>
</evidence>
<protein>
    <submittedName>
        <fullName evidence="2">Uncharacterized protein</fullName>
    </submittedName>
</protein>
<proteinExistence type="predicted"/>
<sequence length="696" mass="82847">MSLLHKRLFLDIEFIFLKSEELITLNQTNIQKFSFNTTALYENINIVYDEIINHIYFNYHFLEKKKTLCIYYCHKRNVEFIFKSGIKHFVSYTMAFLFRNNIIYYPVDNETLTINKFIFNELYKKIVKCNIIKKEIAYDYCTSLYNMMILSKNTFVRLENRFKKEDYCLTSESDFSDVDKLLNIMKNGLITFNEIENFFKNISNEKLVSFLYSINNIYMLLAINTDDSPNIIANTYMENKLQSSLSIKKHQNLKKKESSFYDENDEDYEDDDDDDEEEDKEEYQFFINTQKSILTNNNNNNINNNNSGGKKNNFFSTSCFINEQNINNLINLSFNTIHYNTCKRKVIYFLLDIKQNLLMFLIFNNLIFSYILKENKIRETNVKVVVCVYFELLDIFCSVLKRYLKKNQLLLQKFNVIKSSSEICHLNILDQVNIEFNDNINESNIDKINICEMHLNANVIKKNLLSMNKKKKEHFINIYIIVRNDVFKKILQNIACSFKITSRKSYKNIIFYYVHFYIHKVNVNLFYDIILKLNKNIKLFEKEEDYNNINDENNDLLMLLWKDRAPIYIIYTSDFEIFHYIKDDIKYLKNITFLFYILHTENNNPIPKNIRESNIFIFYLLRLAKTIAFEKEKIFYINNVIDGPLNNIISVKGLASLSDSKVDDKIYDCGCVTLCTLLNCPIYNGIQDPTTSVLNI</sequence>